<accession>F2RHW7</accession>
<proteinExistence type="predicted"/>
<evidence type="ECO:0000313" key="2">
    <source>
        <dbReference type="EMBL" id="CCA54950.1"/>
    </source>
</evidence>
<dbReference type="KEGG" id="sve:SVEN_1663"/>
<evidence type="ECO:0000313" key="3">
    <source>
        <dbReference type="Proteomes" id="UP000006854"/>
    </source>
</evidence>
<dbReference type="HOGENOM" id="CLU_1953555_0_0_11"/>
<dbReference type="AlphaFoldDB" id="F2RHW7"/>
<sequence length="130" mass="13880">MGDLTAAGRSSQPFDDRDVRLTAAPAHGPLPHSQPFDDRDVRLTAALAHGPLPHRPPSHRSARGGLPGFGRLRLPPAGRSRHPAAAHSQPFDDRDVRLTAALAHGPLPHRPPSHRSARGGLPGFGRLRPT</sequence>
<reference evidence="2 3" key="1">
    <citation type="journal article" date="2011" name="BMC Genomics">
        <title>Genome-wide analysis of the role of GlnR in Streptomyces venezuelae provides new insights into global nitrogen regulation in actinomycetes.</title>
        <authorList>
            <person name="Pullan S.T."/>
            <person name="Bibb M.J."/>
            <person name="Merrick M."/>
        </authorList>
    </citation>
    <scope>NUCLEOTIDE SEQUENCE [LARGE SCALE GENOMIC DNA]</scope>
    <source>
        <strain evidence="3">ATCC 10712 / CBS 650.69 / DSM 40230 / JCM 4526 / NBRC 13096 / PD 04745</strain>
    </source>
</reference>
<name>F2RHW7_STRVP</name>
<organism evidence="2 3">
    <name type="scientific">Streptomyces venezuelae (strain ATCC 10712 / CBS 650.69 / DSM 40230 / JCM 4526 / NBRC 13096 / PD 04745)</name>
    <dbReference type="NCBI Taxonomy" id="953739"/>
    <lineage>
        <taxon>Bacteria</taxon>
        <taxon>Bacillati</taxon>
        <taxon>Actinomycetota</taxon>
        <taxon>Actinomycetes</taxon>
        <taxon>Kitasatosporales</taxon>
        <taxon>Streptomycetaceae</taxon>
        <taxon>Streptomyces</taxon>
    </lineage>
</organism>
<protein>
    <submittedName>
        <fullName evidence="2">Uncharacterized protein</fullName>
    </submittedName>
</protein>
<dbReference type="Proteomes" id="UP000006854">
    <property type="component" value="Chromosome"/>
</dbReference>
<keyword evidence="3" id="KW-1185">Reference proteome</keyword>
<evidence type="ECO:0000256" key="1">
    <source>
        <dbReference type="SAM" id="MobiDB-lite"/>
    </source>
</evidence>
<feature type="compositionally biased region" description="Low complexity" evidence="1">
    <location>
        <begin position="69"/>
        <end position="78"/>
    </location>
</feature>
<feature type="region of interest" description="Disordered" evidence="1">
    <location>
        <begin position="1"/>
        <end position="130"/>
    </location>
</feature>
<feature type="non-terminal residue" evidence="2">
    <location>
        <position position="130"/>
    </location>
</feature>
<gene>
    <name evidence="2" type="ordered locus">SVEN_1663</name>
</gene>
<dbReference type="EMBL" id="FR845719">
    <property type="protein sequence ID" value="CCA54950.1"/>
    <property type="molecule type" value="Genomic_DNA"/>
</dbReference>